<name>A0A645EX59_9ZZZZ</name>
<protein>
    <submittedName>
        <fullName evidence="1">Uncharacterized protein</fullName>
    </submittedName>
</protein>
<proteinExistence type="predicted"/>
<sequence length="77" mass="8666">MPNLYYDGYNLEFTVENGVIGIAKQPMGYNHSSYGMISWDPRYPAECLVTGKVYNFTVAFTVTAGSFGKFYETLTMP</sequence>
<comment type="caution">
    <text evidence="1">The sequence shown here is derived from an EMBL/GenBank/DDBJ whole genome shotgun (WGS) entry which is preliminary data.</text>
</comment>
<reference evidence="1" key="1">
    <citation type="submission" date="2019-08" db="EMBL/GenBank/DDBJ databases">
        <authorList>
            <person name="Kucharzyk K."/>
            <person name="Murdoch R.W."/>
            <person name="Higgins S."/>
            <person name="Loffler F."/>
        </authorList>
    </citation>
    <scope>NUCLEOTIDE SEQUENCE</scope>
</reference>
<dbReference type="AlphaFoldDB" id="A0A645EX59"/>
<gene>
    <name evidence="1" type="ORF">SDC9_153022</name>
</gene>
<accession>A0A645EX59</accession>
<dbReference type="EMBL" id="VSSQ01051675">
    <property type="protein sequence ID" value="MPN05769.1"/>
    <property type="molecule type" value="Genomic_DNA"/>
</dbReference>
<organism evidence="1">
    <name type="scientific">bioreactor metagenome</name>
    <dbReference type="NCBI Taxonomy" id="1076179"/>
    <lineage>
        <taxon>unclassified sequences</taxon>
        <taxon>metagenomes</taxon>
        <taxon>ecological metagenomes</taxon>
    </lineage>
</organism>
<evidence type="ECO:0000313" key="1">
    <source>
        <dbReference type="EMBL" id="MPN05769.1"/>
    </source>
</evidence>